<dbReference type="EMBL" id="BGPR01007853">
    <property type="protein sequence ID" value="GBN30002.1"/>
    <property type="molecule type" value="Genomic_DNA"/>
</dbReference>
<dbReference type="OrthoDB" id="6467474at2759"/>
<evidence type="ECO:0000313" key="2">
    <source>
        <dbReference type="Proteomes" id="UP000499080"/>
    </source>
</evidence>
<dbReference type="PANTHER" id="PTHR46888">
    <property type="entry name" value="ZINC KNUCKLE DOMAINCONTAINING PROTEIN-RELATED"/>
    <property type="match status" value="1"/>
</dbReference>
<dbReference type="PANTHER" id="PTHR46888:SF11">
    <property type="entry name" value="SCAN BOX DOMAIN-CONTAINING PROTEIN"/>
    <property type="match status" value="1"/>
</dbReference>
<dbReference type="Proteomes" id="UP000499080">
    <property type="component" value="Unassembled WGS sequence"/>
</dbReference>
<name>A0A4Y2MTT1_ARAVE</name>
<reference evidence="1 2" key="1">
    <citation type="journal article" date="2019" name="Sci. Rep.">
        <title>Orb-weaving spider Araneus ventricosus genome elucidates the spidroin gene catalogue.</title>
        <authorList>
            <person name="Kono N."/>
            <person name="Nakamura H."/>
            <person name="Ohtoshi R."/>
            <person name="Moran D.A.P."/>
            <person name="Shinohara A."/>
            <person name="Yoshida Y."/>
            <person name="Fujiwara M."/>
            <person name="Mori M."/>
            <person name="Tomita M."/>
            <person name="Arakawa K."/>
        </authorList>
    </citation>
    <scope>NUCLEOTIDE SEQUENCE [LARGE SCALE GENOMIC DNA]</scope>
</reference>
<evidence type="ECO:0000313" key="1">
    <source>
        <dbReference type="EMBL" id="GBN30002.1"/>
    </source>
</evidence>
<organism evidence="1 2">
    <name type="scientific">Araneus ventricosus</name>
    <name type="common">Orbweaver spider</name>
    <name type="synonym">Epeira ventricosa</name>
    <dbReference type="NCBI Taxonomy" id="182803"/>
    <lineage>
        <taxon>Eukaryota</taxon>
        <taxon>Metazoa</taxon>
        <taxon>Ecdysozoa</taxon>
        <taxon>Arthropoda</taxon>
        <taxon>Chelicerata</taxon>
        <taxon>Arachnida</taxon>
        <taxon>Araneae</taxon>
        <taxon>Araneomorphae</taxon>
        <taxon>Entelegynae</taxon>
        <taxon>Araneoidea</taxon>
        <taxon>Araneidae</taxon>
        <taxon>Araneus</taxon>
    </lineage>
</organism>
<keyword evidence="2" id="KW-1185">Reference proteome</keyword>
<gene>
    <name evidence="1" type="ORF">AVEN_266529_1</name>
</gene>
<comment type="caution">
    <text evidence="1">The sequence shown here is derived from an EMBL/GenBank/DDBJ whole genome shotgun (WGS) entry which is preliminary data.</text>
</comment>
<sequence>MAYLLKGVRQADLVNLAEELQLPASSNMKLTELRNLILNSENYEEELTRDILTIIVETRIEGEGTNSLSNQALYRNVAGQSNPYKYQPDIQKLIPKFNSGESDISLCLVIFELYMKRFNINQSDWVSHLMGYLPADIVQVLAREPEEQAENYEHIKKLLLKRFKLSPDVFRQKFAHHQKKAEGTLRDFLFEARNYLEEWLKRMEKQGKNERKIFHQHCSRYGRSPTEALGSLPPELVFGKNHRIPETLLYEKWFEPGEDESPVTEYVFQLINRLKRCQEVAVKQMEELQIKRKKWYDKNAVKREFKEGDLVLVLATGRGNKFGIQ</sequence>
<proteinExistence type="predicted"/>
<protein>
    <submittedName>
        <fullName evidence="1">Uncharacterized protein</fullName>
    </submittedName>
</protein>
<accession>A0A4Y2MTT1</accession>
<dbReference type="AlphaFoldDB" id="A0A4Y2MTT1"/>